<dbReference type="RefSeq" id="XP_018234441.1">
    <property type="nucleotide sequence ID" value="XM_018398192.1"/>
</dbReference>
<dbReference type="AlphaFoldDB" id="A0A0J9UE76"/>
<gene>
    <name evidence="1" type="ORF">FOXG_18146</name>
</gene>
<dbReference type="EMBL" id="DS231697">
    <property type="protein sequence ID" value="KNA96395.1"/>
    <property type="molecule type" value="Genomic_DNA"/>
</dbReference>
<dbReference type="OrthoDB" id="10272718at2759"/>
<accession>A0A0J9UE76</accession>
<reference evidence="1" key="1">
    <citation type="submission" date="2007-04" db="EMBL/GenBank/DDBJ databases">
        <authorList>
            <consortium name="The Broad Institute Genome Sequencing Platform"/>
            <person name="Birren B."/>
            <person name="Lander E."/>
            <person name="Galagan J."/>
            <person name="Nusbaum C."/>
            <person name="Devon K."/>
            <person name="Ma L.-J."/>
            <person name="Jaffe D."/>
            <person name="Butler J."/>
            <person name="Alvarez P."/>
            <person name="Gnerre S."/>
            <person name="Grabherr M."/>
            <person name="Kleber M."/>
            <person name="Mauceli E."/>
            <person name="Brockman W."/>
            <person name="MacCallum I.A."/>
            <person name="Young S."/>
            <person name="LaButti K."/>
            <person name="DeCaprio D."/>
            <person name="Crawford M."/>
            <person name="Koehrsen M."/>
            <person name="Engels R."/>
            <person name="Montgomery P."/>
            <person name="Pearson M."/>
            <person name="Howarth C."/>
            <person name="Larson L."/>
            <person name="White J."/>
            <person name="O'Leary S."/>
            <person name="Kodira C."/>
            <person name="Zeng Q."/>
            <person name="Yandava C."/>
            <person name="Alvarado L."/>
            <person name="Kistler C."/>
            <person name="Shim W.-B."/>
            <person name="Kang S."/>
            <person name="Woloshuk C."/>
        </authorList>
    </citation>
    <scope>NUCLEOTIDE SEQUENCE</scope>
    <source>
        <strain evidence="1">4287</strain>
    </source>
</reference>
<dbReference type="Proteomes" id="UP000009097">
    <property type="component" value="Unassembled WGS sequence"/>
</dbReference>
<evidence type="ECO:0000313" key="2">
    <source>
        <dbReference type="Proteomes" id="UP000009097"/>
    </source>
</evidence>
<protein>
    <submittedName>
        <fullName evidence="1">Uncharacterized protein</fullName>
    </submittedName>
</protein>
<dbReference type="GeneID" id="28958852"/>
<sequence>MLVTEGTRSSLIDESKYKHEGSQVEEGVHEAFEGLWARVSMAFERPGQGSSRVGLTSPQEEPG</sequence>
<reference evidence="1" key="2">
    <citation type="journal article" date="2010" name="Nature">
        <title>Comparative genomics reveals mobile pathogenicity chromosomes in Fusarium.</title>
        <authorList>
            <person name="Ma L.J."/>
            <person name="van der Does H.C."/>
            <person name="Borkovich K.A."/>
            <person name="Coleman J.J."/>
            <person name="Daboussi M.J."/>
            <person name="Di Pietro A."/>
            <person name="Dufresne M."/>
            <person name="Freitag M."/>
            <person name="Grabherr M."/>
            <person name="Henrissat B."/>
            <person name="Houterman P.M."/>
            <person name="Kang S."/>
            <person name="Shim W.B."/>
            <person name="Woloshuk C."/>
            <person name="Xie X."/>
            <person name="Xu J.R."/>
            <person name="Antoniw J."/>
            <person name="Baker S.E."/>
            <person name="Bluhm B.H."/>
            <person name="Breakspear A."/>
            <person name="Brown D.W."/>
            <person name="Butchko R.A."/>
            <person name="Chapman S."/>
            <person name="Coulson R."/>
            <person name="Coutinho P.M."/>
            <person name="Danchin E.G."/>
            <person name="Diener A."/>
            <person name="Gale L.R."/>
            <person name="Gardiner D.M."/>
            <person name="Goff S."/>
            <person name="Hammond-Kosack K.E."/>
            <person name="Hilburn K."/>
            <person name="Hua-Van A."/>
            <person name="Jonkers W."/>
            <person name="Kazan K."/>
            <person name="Kodira C.D."/>
            <person name="Koehrsen M."/>
            <person name="Kumar L."/>
            <person name="Lee Y.H."/>
            <person name="Li L."/>
            <person name="Manners J.M."/>
            <person name="Miranda-Saavedra D."/>
            <person name="Mukherjee M."/>
            <person name="Park G."/>
            <person name="Park J."/>
            <person name="Park S.Y."/>
            <person name="Proctor R.H."/>
            <person name="Regev A."/>
            <person name="Ruiz-Roldan M.C."/>
            <person name="Sain D."/>
            <person name="Sakthikumar S."/>
            <person name="Sykes S."/>
            <person name="Schwartz D.C."/>
            <person name="Turgeon B.G."/>
            <person name="Wapinski I."/>
            <person name="Yoder O."/>
            <person name="Young S."/>
            <person name="Zeng Q."/>
            <person name="Zhou S."/>
            <person name="Galagan J."/>
            <person name="Cuomo C.A."/>
            <person name="Kistler H.C."/>
            <person name="Rep M."/>
        </authorList>
    </citation>
    <scope>NUCLEOTIDE SEQUENCE [LARGE SCALE GENOMIC DNA]</scope>
    <source>
        <strain evidence="1">4287</strain>
    </source>
</reference>
<dbReference type="VEuPathDB" id="FungiDB:FOXG_18146"/>
<dbReference type="KEGG" id="fox:FOXG_18146"/>
<evidence type="ECO:0000313" key="1">
    <source>
        <dbReference type="EMBL" id="KNA96395.1"/>
    </source>
</evidence>
<name>A0A0J9UE76_FUSO4</name>
<organism evidence="1 2">
    <name type="scientific">Fusarium oxysporum f. sp. lycopersici (strain 4287 / CBS 123668 / FGSC 9935 / NRRL 34936)</name>
    <name type="common">Fusarium vascular wilt of tomato</name>
    <dbReference type="NCBI Taxonomy" id="426428"/>
    <lineage>
        <taxon>Eukaryota</taxon>
        <taxon>Fungi</taxon>
        <taxon>Dikarya</taxon>
        <taxon>Ascomycota</taxon>
        <taxon>Pezizomycotina</taxon>
        <taxon>Sordariomycetes</taxon>
        <taxon>Hypocreomycetidae</taxon>
        <taxon>Hypocreales</taxon>
        <taxon>Nectriaceae</taxon>
        <taxon>Fusarium</taxon>
        <taxon>Fusarium oxysporum species complex</taxon>
    </lineage>
</organism>
<proteinExistence type="predicted"/>